<dbReference type="AlphaFoldDB" id="A0A822XZA7"/>
<feature type="transmembrane region" description="Helical" evidence="1">
    <location>
        <begin position="6"/>
        <end position="23"/>
    </location>
</feature>
<dbReference type="EMBL" id="DUZY01000001">
    <property type="protein sequence ID" value="DAD22718.1"/>
    <property type="molecule type" value="Genomic_DNA"/>
</dbReference>
<dbReference type="Proteomes" id="UP000607653">
    <property type="component" value="Unassembled WGS sequence"/>
</dbReference>
<keyword evidence="1" id="KW-1133">Transmembrane helix</keyword>
<keyword evidence="3" id="KW-1185">Reference proteome</keyword>
<sequence>MVAQHSWYFIEISVHGLLVLIFVSLLTKLFNTFISSMTAIFFSLPLLISV</sequence>
<name>A0A822XZA7_NELNU</name>
<protein>
    <submittedName>
        <fullName evidence="2">Uncharacterized protein</fullName>
    </submittedName>
</protein>
<gene>
    <name evidence="2" type="ORF">HUJ06_024181</name>
</gene>
<comment type="caution">
    <text evidence="2">The sequence shown here is derived from an EMBL/GenBank/DDBJ whole genome shotgun (WGS) entry which is preliminary data.</text>
</comment>
<evidence type="ECO:0000256" key="1">
    <source>
        <dbReference type="SAM" id="Phobius"/>
    </source>
</evidence>
<accession>A0A822XZA7</accession>
<evidence type="ECO:0000313" key="2">
    <source>
        <dbReference type="EMBL" id="DAD22718.1"/>
    </source>
</evidence>
<keyword evidence="1" id="KW-0812">Transmembrane</keyword>
<evidence type="ECO:0000313" key="3">
    <source>
        <dbReference type="Proteomes" id="UP000607653"/>
    </source>
</evidence>
<reference evidence="2 3" key="1">
    <citation type="journal article" date="2020" name="Mol. Biol. Evol.">
        <title>Distinct Expression and Methylation Patterns for Genes with Different Fates following a Single Whole-Genome Duplication in Flowering Plants.</title>
        <authorList>
            <person name="Shi T."/>
            <person name="Rahmani R.S."/>
            <person name="Gugger P.F."/>
            <person name="Wang M."/>
            <person name="Li H."/>
            <person name="Zhang Y."/>
            <person name="Li Z."/>
            <person name="Wang Q."/>
            <person name="Van de Peer Y."/>
            <person name="Marchal K."/>
            <person name="Chen J."/>
        </authorList>
    </citation>
    <scope>NUCLEOTIDE SEQUENCE [LARGE SCALE GENOMIC DNA]</scope>
    <source>
        <tissue evidence="2">Leaf</tissue>
    </source>
</reference>
<keyword evidence="1" id="KW-0472">Membrane</keyword>
<proteinExistence type="predicted"/>
<organism evidence="2 3">
    <name type="scientific">Nelumbo nucifera</name>
    <name type="common">Sacred lotus</name>
    <dbReference type="NCBI Taxonomy" id="4432"/>
    <lineage>
        <taxon>Eukaryota</taxon>
        <taxon>Viridiplantae</taxon>
        <taxon>Streptophyta</taxon>
        <taxon>Embryophyta</taxon>
        <taxon>Tracheophyta</taxon>
        <taxon>Spermatophyta</taxon>
        <taxon>Magnoliopsida</taxon>
        <taxon>Proteales</taxon>
        <taxon>Nelumbonaceae</taxon>
        <taxon>Nelumbo</taxon>
    </lineage>
</organism>